<keyword evidence="1" id="KW-0812">Transmembrane</keyword>
<name>A0A090SH13_9VIBR</name>
<dbReference type="AlphaFoldDB" id="A0A090SH13"/>
<evidence type="ECO:0000313" key="2">
    <source>
        <dbReference type="EMBL" id="GAL18772.1"/>
    </source>
</evidence>
<feature type="transmembrane region" description="Helical" evidence="1">
    <location>
        <begin position="6"/>
        <end position="23"/>
    </location>
</feature>
<dbReference type="EMBL" id="BBMR01000003">
    <property type="protein sequence ID" value="GAL18772.1"/>
    <property type="molecule type" value="Genomic_DNA"/>
</dbReference>
<dbReference type="Pfam" id="PF04400">
    <property type="entry name" value="NqrM"/>
    <property type="match status" value="1"/>
</dbReference>
<sequence>MDILLAIVVFTSAIALMSIGVMFKRRAIRGSCGGLSKVGIESDCDCKKQAKSSEKSLYQIQEPDRR</sequence>
<dbReference type="PANTHER" id="PTHR40691:SF3">
    <property type="entry name" value="(NA+)-NQR MATURATION NQRM"/>
    <property type="match status" value="1"/>
</dbReference>
<accession>A0A090SH13</accession>
<keyword evidence="1" id="KW-0472">Membrane</keyword>
<keyword evidence="3" id="KW-1185">Reference proteome</keyword>
<dbReference type="OrthoDB" id="8455822at2"/>
<comment type="caution">
    <text evidence="2">The sequence shown here is derived from an EMBL/GenBank/DDBJ whole genome shotgun (WGS) entry which is preliminary data.</text>
</comment>
<evidence type="ECO:0000313" key="3">
    <source>
        <dbReference type="Proteomes" id="UP000029228"/>
    </source>
</evidence>
<organism evidence="2 3">
    <name type="scientific">Vibrio maritimus</name>
    <dbReference type="NCBI Taxonomy" id="990268"/>
    <lineage>
        <taxon>Bacteria</taxon>
        <taxon>Pseudomonadati</taxon>
        <taxon>Pseudomonadota</taxon>
        <taxon>Gammaproteobacteria</taxon>
        <taxon>Vibrionales</taxon>
        <taxon>Vibrionaceae</taxon>
        <taxon>Vibrio</taxon>
    </lineage>
</organism>
<dbReference type="InterPro" id="IPR007495">
    <property type="entry name" value="NqrM"/>
</dbReference>
<proteinExistence type="predicted"/>
<evidence type="ECO:0008006" key="4">
    <source>
        <dbReference type="Google" id="ProtNLM"/>
    </source>
</evidence>
<protein>
    <recommendedName>
        <fullName evidence="4">Exported or periplasmic protein in ApbE locus</fullName>
    </recommendedName>
</protein>
<reference evidence="2 3" key="2">
    <citation type="submission" date="2014-09" db="EMBL/GenBank/DDBJ databases">
        <authorList>
            <consortium name="NBRP consortium"/>
            <person name="Sawabe T."/>
            <person name="Meirelles P."/>
            <person name="Nakanishi M."/>
            <person name="Sayaka M."/>
            <person name="Hattori M."/>
            <person name="Ohkuma M."/>
        </authorList>
    </citation>
    <scope>NUCLEOTIDE SEQUENCE [LARGE SCALE GENOMIC DNA]</scope>
    <source>
        <strain evidence="3">JCM19235</strain>
    </source>
</reference>
<dbReference type="Proteomes" id="UP000029228">
    <property type="component" value="Unassembled WGS sequence"/>
</dbReference>
<keyword evidence="1" id="KW-1133">Transmembrane helix</keyword>
<reference evidence="2 3" key="1">
    <citation type="submission" date="2014-09" db="EMBL/GenBank/DDBJ databases">
        <title>Vibrio maritimus JCM 19235. (C45) whole genome shotgun sequence.</title>
        <authorList>
            <person name="Sawabe T."/>
            <person name="Meirelles P."/>
            <person name="Nakanishi M."/>
            <person name="Sayaka M."/>
            <person name="Hattori M."/>
            <person name="Ohkuma M."/>
        </authorList>
    </citation>
    <scope>NUCLEOTIDE SEQUENCE [LARGE SCALE GENOMIC DNA]</scope>
    <source>
        <strain evidence="3">JCM19235</strain>
    </source>
</reference>
<gene>
    <name evidence="2" type="ORF">JCM19235_2195</name>
</gene>
<evidence type="ECO:0000256" key="1">
    <source>
        <dbReference type="SAM" id="Phobius"/>
    </source>
</evidence>
<dbReference type="PANTHER" id="PTHR40691">
    <property type="entry name" value="(NA+)-NQR MATURATION NQRM"/>
    <property type="match status" value="1"/>
</dbReference>